<comment type="caution">
    <text evidence="1">The sequence shown here is derived from an EMBL/GenBank/DDBJ whole genome shotgun (WGS) entry which is preliminary data.</text>
</comment>
<protein>
    <recommendedName>
        <fullName evidence="3">RAMA domain-containing protein</fullName>
    </recommendedName>
</protein>
<organism evidence="1 2">
    <name type="scientific">Fischerella major NIES-592</name>
    <dbReference type="NCBI Taxonomy" id="210994"/>
    <lineage>
        <taxon>Bacteria</taxon>
        <taxon>Bacillati</taxon>
        <taxon>Cyanobacteriota</taxon>
        <taxon>Cyanophyceae</taxon>
        <taxon>Nostocales</taxon>
        <taxon>Hapalosiphonaceae</taxon>
        <taxon>Fischerella</taxon>
    </lineage>
</organism>
<evidence type="ECO:0000313" key="2">
    <source>
        <dbReference type="Proteomes" id="UP000186391"/>
    </source>
</evidence>
<evidence type="ECO:0008006" key="3">
    <source>
        <dbReference type="Google" id="ProtNLM"/>
    </source>
</evidence>
<accession>A0A1U7GTP3</accession>
<reference evidence="1 2" key="1">
    <citation type="submission" date="2016-11" db="EMBL/GenBank/DDBJ databases">
        <title>Draft Genome Sequences of Nine Cyanobacterial Strains from Diverse Habitats.</title>
        <authorList>
            <person name="Zhu T."/>
            <person name="Hou S."/>
            <person name="Lu X."/>
            <person name="Hess W.R."/>
        </authorList>
    </citation>
    <scope>NUCLEOTIDE SEQUENCE [LARGE SCALE GENOMIC DNA]</scope>
    <source>
        <strain evidence="1 2">NIES-592</strain>
    </source>
</reference>
<proteinExistence type="predicted"/>
<dbReference type="OrthoDB" id="517522at2"/>
<gene>
    <name evidence="1" type="ORF">NIES592_22150</name>
</gene>
<dbReference type="Proteomes" id="UP000186391">
    <property type="component" value="Unassembled WGS sequence"/>
</dbReference>
<name>A0A1U7GTP3_9CYAN</name>
<dbReference type="EMBL" id="MRCA01000020">
    <property type="protein sequence ID" value="OKH11310.1"/>
    <property type="molecule type" value="Genomic_DNA"/>
</dbReference>
<evidence type="ECO:0000313" key="1">
    <source>
        <dbReference type="EMBL" id="OKH11310.1"/>
    </source>
</evidence>
<dbReference type="AlphaFoldDB" id="A0A1U7GTP3"/>
<keyword evidence="2" id="KW-1185">Reference proteome</keyword>
<sequence>MTQYFYLYGLEISAKGTIFYKGEEFDKPSPLAAKVGGAANGWEYIEVKKNDQWIRLEELRQIWRSTNDKK</sequence>